<dbReference type="RefSeq" id="WP_112378834.1">
    <property type="nucleotide sequence ID" value="NZ_CP030104.1"/>
</dbReference>
<evidence type="ECO:0008006" key="3">
    <source>
        <dbReference type="Google" id="ProtNLM"/>
    </source>
</evidence>
<dbReference type="OrthoDB" id="9772295at2"/>
<name>A0A2Z4LUL8_9FLAO</name>
<protein>
    <recommendedName>
        <fullName evidence="3">DUF1800 domain-containing protein</fullName>
    </recommendedName>
</protein>
<reference evidence="1 2" key="1">
    <citation type="submission" date="2018-06" db="EMBL/GenBank/DDBJ databases">
        <title>Spongiibacterium sp. HME9304 Genome sequencing and assembly.</title>
        <authorList>
            <person name="Kang H."/>
            <person name="Kim H."/>
            <person name="Joh K."/>
        </authorList>
    </citation>
    <scope>NUCLEOTIDE SEQUENCE [LARGE SCALE GENOMIC DNA]</scope>
    <source>
        <strain evidence="1 2">HME9304</strain>
    </source>
</reference>
<dbReference type="Pfam" id="PF08811">
    <property type="entry name" value="DUF1800"/>
    <property type="match status" value="1"/>
</dbReference>
<dbReference type="EMBL" id="CP030104">
    <property type="protein sequence ID" value="AWX45442.1"/>
    <property type="molecule type" value="Genomic_DNA"/>
</dbReference>
<keyword evidence="2" id="KW-1185">Reference proteome</keyword>
<proteinExistence type="predicted"/>
<dbReference type="Proteomes" id="UP000248536">
    <property type="component" value="Chromosome"/>
</dbReference>
<gene>
    <name evidence="1" type="ORF">HME9304_02456</name>
</gene>
<sequence>MELERIYHLYKRAGFGITYSEAKKQSSENKKQVINNLFNSSSQTSPLNVPIDEIKTLFKNNPGKLSKDNKMHLRKISRRKLLEFNRKWLYRMGETDEALRERMTLFWTNHFVVRERNIIYFQSFNNMLRQNALGNFREIVIAVAKEAAMLNYLNNQQNRKKKPNENFARELMELFTLGEGHYSEKDIQEAARAFTGWRHNFKGDFVFNKKIHDFGSKTFMGRTGNFNGEDILDIILEQSQCAYFISKKIYSYFVSEKIDKNHIEELASVFRKNYDIAEIMHYMFSAEWFYDKKIMGNKIKSPTDLLVGMMQIVPFKFKKTKELAYVQKLLGQQLLNPPNVAGWPGGRKWIDSNTMLVRLKLPSVLLNNGIISFDVKGEFEDSLSEFNKKKNVGKKLDVESDWNFFNAQFKKSSYAELNMIVLGANLHEDTEAFIDSFEKESKADYCIQLMSMPEYQLC</sequence>
<dbReference type="KEGG" id="spon:HME9304_02456"/>
<evidence type="ECO:0000313" key="1">
    <source>
        <dbReference type="EMBL" id="AWX45442.1"/>
    </source>
</evidence>
<organism evidence="1 2">
    <name type="scientific">Flagellimonas maritima</name>
    <dbReference type="NCBI Taxonomy" id="1383885"/>
    <lineage>
        <taxon>Bacteria</taxon>
        <taxon>Pseudomonadati</taxon>
        <taxon>Bacteroidota</taxon>
        <taxon>Flavobacteriia</taxon>
        <taxon>Flavobacteriales</taxon>
        <taxon>Flavobacteriaceae</taxon>
        <taxon>Flagellimonas</taxon>
    </lineage>
</organism>
<dbReference type="InterPro" id="IPR014917">
    <property type="entry name" value="DUF1800"/>
</dbReference>
<dbReference type="AlphaFoldDB" id="A0A2Z4LUL8"/>
<accession>A0A2Z4LUL8</accession>
<evidence type="ECO:0000313" key="2">
    <source>
        <dbReference type="Proteomes" id="UP000248536"/>
    </source>
</evidence>